<reference evidence="3" key="1">
    <citation type="submission" date="2013-09" db="EMBL/GenBank/DDBJ databases">
        <title>The Genome Sequence of Anopheles maculatus species B.</title>
        <authorList>
            <consortium name="The Broad Institute Genomics Platform"/>
            <person name="Neafsey D.E."/>
            <person name="Besansky N."/>
            <person name="Howell P."/>
            <person name="Walton C."/>
            <person name="Young S.K."/>
            <person name="Zeng Q."/>
            <person name="Gargeya S."/>
            <person name="Fitzgerald M."/>
            <person name="Haas B."/>
            <person name="Abouelleil A."/>
            <person name="Allen A.W."/>
            <person name="Alvarado L."/>
            <person name="Arachchi H.M."/>
            <person name="Berlin A.M."/>
            <person name="Chapman S.B."/>
            <person name="Gainer-Dewar J."/>
            <person name="Goldberg J."/>
            <person name="Griggs A."/>
            <person name="Gujja S."/>
            <person name="Hansen M."/>
            <person name="Howarth C."/>
            <person name="Imamovic A."/>
            <person name="Ireland A."/>
            <person name="Larimer J."/>
            <person name="McCowan C."/>
            <person name="Murphy C."/>
            <person name="Pearson M."/>
            <person name="Poon T.W."/>
            <person name="Priest M."/>
            <person name="Roberts A."/>
            <person name="Saif S."/>
            <person name="Shea T."/>
            <person name="Sisk P."/>
            <person name="Sykes S."/>
            <person name="Wortman J."/>
            <person name="Nusbaum C."/>
            <person name="Birren B."/>
        </authorList>
    </citation>
    <scope>NUCLEOTIDE SEQUENCE [LARGE SCALE GENOMIC DNA]</scope>
    <source>
        <strain evidence="3">maculatus3</strain>
    </source>
</reference>
<sequence>MDRVQNSAVEEEPVQEEQEEVQQEDTTVQVDKQHNESSSNSQQQQPLAAANKHKSNAKAKRRSASYEKDTRPDIVSNEIPIETGYEFKYPYEKYSKAANWRAVGESVTDSEWHWKAHERVRRATRPKEDYRNTCSLYIQTDPLLWSHIRDSIVSVSISLTNSIFQKMLNNSCPKTLP</sequence>
<proteinExistence type="predicted"/>
<feature type="region of interest" description="Disordered" evidence="1">
    <location>
        <begin position="1"/>
        <end position="77"/>
    </location>
</feature>
<evidence type="ECO:0000313" key="2">
    <source>
        <dbReference type="EnsemblMetazoa" id="AMAM006441-PA"/>
    </source>
</evidence>
<organism evidence="2 3">
    <name type="scientific">Anopheles maculatus</name>
    <dbReference type="NCBI Taxonomy" id="74869"/>
    <lineage>
        <taxon>Eukaryota</taxon>
        <taxon>Metazoa</taxon>
        <taxon>Ecdysozoa</taxon>
        <taxon>Arthropoda</taxon>
        <taxon>Hexapoda</taxon>
        <taxon>Insecta</taxon>
        <taxon>Pterygota</taxon>
        <taxon>Neoptera</taxon>
        <taxon>Endopterygota</taxon>
        <taxon>Diptera</taxon>
        <taxon>Nematocera</taxon>
        <taxon>Culicoidea</taxon>
        <taxon>Culicidae</taxon>
        <taxon>Anophelinae</taxon>
        <taxon>Anopheles</taxon>
        <taxon>Anopheles maculatus group</taxon>
    </lineage>
</organism>
<feature type="compositionally biased region" description="Acidic residues" evidence="1">
    <location>
        <begin position="9"/>
        <end position="23"/>
    </location>
</feature>
<dbReference type="EnsemblMetazoa" id="AMAM006441-RA">
    <property type="protein sequence ID" value="AMAM006441-PA"/>
    <property type="gene ID" value="AMAM006441"/>
</dbReference>
<keyword evidence="3" id="KW-1185">Reference proteome</keyword>
<feature type="compositionally biased region" description="Low complexity" evidence="1">
    <location>
        <begin position="37"/>
        <end position="50"/>
    </location>
</feature>
<name>A0A182SGR1_9DIPT</name>
<reference evidence="2" key="2">
    <citation type="submission" date="2020-05" db="UniProtKB">
        <authorList>
            <consortium name="EnsemblMetazoa"/>
        </authorList>
    </citation>
    <scope>IDENTIFICATION</scope>
    <source>
        <strain evidence="2">maculatus3</strain>
    </source>
</reference>
<feature type="compositionally biased region" description="Basic residues" evidence="1">
    <location>
        <begin position="51"/>
        <end position="63"/>
    </location>
</feature>
<dbReference type="VEuPathDB" id="VectorBase:AMAM006441"/>
<evidence type="ECO:0000313" key="3">
    <source>
        <dbReference type="Proteomes" id="UP000075901"/>
    </source>
</evidence>
<protein>
    <submittedName>
        <fullName evidence="2">Uncharacterized protein</fullName>
    </submittedName>
</protein>
<accession>A0A182SGR1</accession>
<evidence type="ECO:0000256" key="1">
    <source>
        <dbReference type="SAM" id="MobiDB-lite"/>
    </source>
</evidence>
<dbReference type="Proteomes" id="UP000075901">
    <property type="component" value="Unassembled WGS sequence"/>
</dbReference>
<dbReference type="AlphaFoldDB" id="A0A182SGR1"/>